<organism evidence="1 2">
    <name type="scientific">Micromonospora inyonensis</name>
    <dbReference type="NCBI Taxonomy" id="47866"/>
    <lineage>
        <taxon>Bacteria</taxon>
        <taxon>Bacillati</taxon>
        <taxon>Actinomycetota</taxon>
        <taxon>Actinomycetes</taxon>
        <taxon>Micromonosporales</taxon>
        <taxon>Micromonosporaceae</taxon>
        <taxon>Micromonospora</taxon>
    </lineage>
</organism>
<accession>A0A1C6RI06</accession>
<keyword evidence="2" id="KW-1185">Reference proteome</keyword>
<dbReference type="AlphaFoldDB" id="A0A1C6RI06"/>
<sequence length="80" mass="8366">MLSAMTGADEAYGVTADEDDTRELVAQLRQLAGADPATVRQVVLEVLTALDRVAGGALRDQLPEAIRLDAGLDRAAPGHP</sequence>
<proteinExistence type="predicted"/>
<protein>
    <submittedName>
        <fullName evidence="1">Uncharacterized protein</fullName>
    </submittedName>
</protein>
<dbReference type="STRING" id="47866.GA0074694_1757"/>
<reference evidence="2" key="1">
    <citation type="submission" date="2016-06" db="EMBL/GenBank/DDBJ databases">
        <authorList>
            <person name="Varghese N."/>
        </authorList>
    </citation>
    <scope>NUCLEOTIDE SEQUENCE [LARGE SCALE GENOMIC DNA]</scope>
    <source>
        <strain evidence="2">DSM 46123</strain>
    </source>
</reference>
<evidence type="ECO:0000313" key="2">
    <source>
        <dbReference type="Proteomes" id="UP000198906"/>
    </source>
</evidence>
<evidence type="ECO:0000313" key="1">
    <source>
        <dbReference type="EMBL" id="SCL16768.1"/>
    </source>
</evidence>
<gene>
    <name evidence="1" type="ORF">GA0074694_1757</name>
</gene>
<dbReference type="Proteomes" id="UP000198906">
    <property type="component" value="Unassembled WGS sequence"/>
</dbReference>
<name>A0A1C6RI06_9ACTN</name>
<dbReference type="EMBL" id="FMHU01000001">
    <property type="protein sequence ID" value="SCL16768.1"/>
    <property type="molecule type" value="Genomic_DNA"/>
</dbReference>